<comment type="caution">
    <text evidence="3">The sequence shown here is derived from an EMBL/GenBank/DDBJ whole genome shotgun (WGS) entry which is preliminary data.</text>
</comment>
<protein>
    <recommendedName>
        <fullName evidence="2">SWIM-type domain-containing protein</fullName>
    </recommendedName>
</protein>
<keyword evidence="4" id="KW-1185">Reference proteome</keyword>
<dbReference type="AlphaFoldDB" id="A0A813V3C5"/>
<organism evidence="3 4">
    <name type="scientific">Brachionus calyciflorus</name>
    <dbReference type="NCBI Taxonomy" id="104777"/>
    <lineage>
        <taxon>Eukaryota</taxon>
        <taxon>Metazoa</taxon>
        <taxon>Spiralia</taxon>
        <taxon>Gnathifera</taxon>
        <taxon>Rotifera</taxon>
        <taxon>Eurotatoria</taxon>
        <taxon>Monogononta</taxon>
        <taxon>Pseudotrocha</taxon>
        <taxon>Ploima</taxon>
        <taxon>Brachionidae</taxon>
        <taxon>Brachionus</taxon>
    </lineage>
</organism>
<dbReference type="GO" id="GO:0008270">
    <property type="term" value="F:zinc ion binding"/>
    <property type="evidence" value="ECO:0007669"/>
    <property type="project" value="UniProtKB-KW"/>
</dbReference>
<keyword evidence="1" id="KW-0862">Zinc</keyword>
<proteinExistence type="predicted"/>
<sequence length="216" mass="25340">MILTDIRTLHYSKNYIEYEVNKQNIFTKWFNYAQLRDFTGYFIKEWINGVFKNWVIFTSPSGYAGTNNPIESFNAQFKKQFTKFSPRSLIDCVKLICDDVIPVYSESTREFKFTREPNVKVKNLAKKLDDKLFFISSNDPNLVYYYGLSSISTIDIFNKTCSCRWFMAYSTCAHLYKAFQLFYVQTASSKFVIRARRGPKKNGESKIETNEGLTKD</sequence>
<feature type="domain" description="SWIM-type" evidence="2">
    <location>
        <begin position="146"/>
        <end position="183"/>
    </location>
</feature>
<dbReference type="PROSITE" id="PS50966">
    <property type="entry name" value="ZF_SWIM"/>
    <property type="match status" value="1"/>
</dbReference>
<evidence type="ECO:0000256" key="1">
    <source>
        <dbReference type="PROSITE-ProRule" id="PRU00325"/>
    </source>
</evidence>
<gene>
    <name evidence="3" type="ORF">OXX778_LOCUS8215</name>
</gene>
<evidence type="ECO:0000313" key="3">
    <source>
        <dbReference type="EMBL" id="CAF0836095.1"/>
    </source>
</evidence>
<evidence type="ECO:0000313" key="4">
    <source>
        <dbReference type="Proteomes" id="UP000663879"/>
    </source>
</evidence>
<accession>A0A813V3C5</accession>
<evidence type="ECO:0000259" key="2">
    <source>
        <dbReference type="PROSITE" id="PS50966"/>
    </source>
</evidence>
<name>A0A813V3C5_9BILA</name>
<dbReference type="OrthoDB" id="10201647at2759"/>
<reference evidence="3" key="1">
    <citation type="submission" date="2021-02" db="EMBL/GenBank/DDBJ databases">
        <authorList>
            <person name="Nowell W R."/>
        </authorList>
    </citation>
    <scope>NUCLEOTIDE SEQUENCE</scope>
    <source>
        <strain evidence="3">Ploen Becks lab</strain>
    </source>
</reference>
<dbReference type="InterPro" id="IPR007527">
    <property type="entry name" value="Znf_SWIM"/>
</dbReference>
<dbReference type="EMBL" id="CAJNOC010001114">
    <property type="protein sequence ID" value="CAF0836095.1"/>
    <property type="molecule type" value="Genomic_DNA"/>
</dbReference>
<keyword evidence="1" id="KW-0479">Metal-binding</keyword>
<dbReference type="Proteomes" id="UP000663879">
    <property type="component" value="Unassembled WGS sequence"/>
</dbReference>
<keyword evidence="1" id="KW-0863">Zinc-finger</keyword>